<gene>
    <name evidence="2" type="ORF">AIOL_004381</name>
</gene>
<feature type="transmembrane region" description="Helical" evidence="1">
    <location>
        <begin position="75"/>
        <end position="96"/>
    </location>
</feature>
<accession>A0A0J9ECG1</accession>
<evidence type="ECO:0000256" key="1">
    <source>
        <dbReference type="SAM" id="Phobius"/>
    </source>
</evidence>
<dbReference type="STRING" id="1675527.AIOL_004381"/>
<comment type="caution">
    <text evidence="2">The sequence shown here is derived from an EMBL/GenBank/DDBJ whole genome shotgun (WGS) entry which is preliminary data.</text>
</comment>
<protein>
    <submittedName>
        <fullName evidence="2">Uncharacterized protein</fullName>
    </submittedName>
</protein>
<sequence>MSFFARLKVLVRRLRPGRPSTQGSEPNLEAAAPLVGLLDEAEPLPDLFARIERQLDAEMPAAPQRPQPAGVRRELAILGLGLFLGVAVAALVTLGLPPRQQIVARPAPTVVWSTLGEVTLHGRDLRAFVRARCRGYTHFYITMHGYADPQSAGDGVAEVPLMNPGEQILMECNF</sequence>
<dbReference type="PATRIC" id="fig|1675527.3.peg.4584"/>
<dbReference type="Proteomes" id="UP000037178">
    <property type="component" value="Unassembled WGS sequence"/>
</dbReference>
<reference evidence="2 3" key="1">
    <citation type="submission" date="2015-06" db="EMBL/GenBank/DDBJ databases">
        <title>Draft genome sequence of an Alphaproteobacteria species associated to the Mediterranean sponge Oscarella lobularis.</title>
        <authorList>
            <person name="Jourda C."/>
            <person name="Santini S."/>
            <person name="Claverie J.-M."/>
        </authorList>
    </citation>
    <scope>NUCLEOTIDE SEQUENCE [LARGE SCALE GENOMIC DNA]</scope>
    <source>
        <strain evidence="2">IGS</strain>
    </source>
</reference>
<dbReference type="RefSeq" id="WP_152912632.1">
    <property type="nucleotide sequence ID" value="NZ_LFTY01000002.1"/>
</dbReference>
<keyword evidence="3" id="KW-1185">Reference proteome</keyword>
<dbReference type="EMBL" id="LFTY01000002">
    <property type="protein sequence ID" value="KMW59399.1"/>
    <property type="molecule type" value="Genomic_DNA"/>
</dbReference>
<organism evidence="2 3">
    <name type="scientific">Candidatus Rhodobacter oscarellae</name>
    <dbReference type="NCBI Taxonomy" id="1675527"/>
    <lineage>
        <taxon>Bacteria</taxon>
        <taxon>Pseudomonadati</taxon>
        <taxon>Pseudomonadota</taxon>
        <taxon>Alphaproteobacteria</taxon>
        <taxon>Rhodobacterales</taxon>
        <taxon>Rhodobacter group</taxon>
        <taxon>Rhodobacter</taxon>
    </lineage>
</organism>
<evidence type="ECO:0000313" key="3">
    <source>
        <dbReference type="Proteomes" id="UP000037178"/>
    </source>
</evidence>
<name>A0A0J9ECG1_9RHOB</name>
<dbReference type="AlphaFoldDB" id="A0A0J9ECG1"/>
<keyword evidence="1" id="KW-1133">Transmembrane helix</keyword>
<keyword evidence="1" id="KW-0812">Transmembrane</keyword>
<dbReference type="OrthoDB" id="9855864at2"/>
<keyword evidence="1" id="KW-0472">Membrane</keyword>
<proteinExistence type="predicted"/>
<evidence type="ECO:0000313" key="2">
    <source>
        <dbReference type="EMBL" id="KMW59399.1"/>
    </source>
</evidence>